<dbReference type="PRINTS" id="PR00830">
    <property type="entry name" value="ENDOLAPTASE"/>
</dbReference>
<dbReference type="Gene3D" id="3.30.230.10">
    <property type="match status" value="1"/>
</dbReference>
<dbReference type="EC" id="3.4.21.53" evidence="4"/>
<dbReference type="InterPro" id="IPR025943">
    <property type="entry name" value="Sigma_54_int_dom_ATP-bd_2"/>
</dbReference>
<evidence type="ECO:0000259" key="6">
    <source>
        <dbReference type="PROSITE" id="PS51786"/>
    </source>
</evidence>
<keyword evidence="8" id="KW-1185">Reference proteome</keyword>
<dbReference type="Pfam" id="PF05362">
    <property type="entry name" value="Lon_C"/>
    <property type="match status" value="1"/>
</dbReference>
<dbReference type="InterPro" id="IPR027417">
    <property type="entry name" value="P-loop_NTPase"/>
</dbReference>
<evidence type="ECO:0000256" key="3">
    <source>
        <dbReference type="ARBA" id="ARBA00022825"/>
    </source>
</evidence>
<evidence type="ECO:0000313" key="8">
    <source>
        <dbReference type="Proteomes" id="UP000366051"/>
    </source>
</evidence>
<dbReference type="EMBL" id="CP045875">
    <property type="protein sequence ID" value="QGG47058.1"/>
    <property type="molecule type" value="Genomic_DNA"/>
</dbReference>
<dbReference type="InterPro" id="IPR003959">
    <property type="entry name" value="ATPase_AAA_core"/>
</dbReference>
<dbReference type="GO" id="GO:0004252">
    <property type="term" value="F:serine-type endopeptidase activity"/>
    <property type="evidence" value="ECO:0007669"/>
    <property type="project" value="UniProtKB-UniRule"/>
</dbReference>
<dbReference type="InterPro" id="IPR014252">
    <property type="entry name" value="Spore_LonC"/>
</dbReference>
<dbReference type="Gene3D" id="3.40.50.300">
    <property type="entry name" value="P-loop containing nucleotide triphosphate hydrolases"/>
    <property type="match status" value="1"/>
</dbReference>
<feature type="active site" evidence="4">
    <location>
        <position position="608"/>
    </location>
</feature>
<dbReference type="PANTHER" id="PTHR10046">
    <property type="entry name" value="ATP DEPENDENT LON PROTEASE FAMILY MEMBER"/>
    <property type="match status" value="1"/>
</dbReference>
<dbReference type="KEGG" id="hcv:FTV88_0902"/>
<dbReference type="Pfam" id="PF00004">
    <property type="entry name" value="AAA"/>
    <property type="match status" value="1"/>
</dbReference>
<dbReference type="NCBIfam" id="TIGR02903">
    <property type="entry name" value="spore_lon_C"/>
    <property type="match status" value="1"/>
</dbReference>
<dbReference type="InterPro" id="IPR027065">
    <property type="entry name" value="Lon_Prtase"/>
</dbReference>
<protein>
    <recommendedName>
        <fullName evidence="4">endopeptidase La</fullName>
        <ecNumber evidence="4">3.4.21.53</ecNumber>
    </recommendedName>
</protein>
<dbReference type="GO" id="GO:0006508">
    <property type="term" value="P:proteolysis"/>
    <property type="evidence" value="ECO:0007669"/>
    <property type="project" value="UniProtKB-KW"/>
</dbReference>
<comment type="similarity">
    <text evidence="4">Belongs to the peptidase S16 family.</text>
</comment>
<dbReference type="GO" id="GO:0005524">
    <property type="term" value="F:ATP binding"/>
    <property type="evidence" value="ECO:0007669"/>
    <property type="project" value="InterPro"/>
</dbReference>
<dbReference type="GO" id="GO:0004176">
    <property type="term" value="F:ATP-dependent peptidase activity"/>
    <property type="evidence" value="ECO:0007669"/>
    <property type="project" value="UniProtKB-UniRule"/>
</dbReference>
<name>A0A5Q2MWZ8_9FIRM</name>
<keyword evidence="5" id="KW-0175">Coiled coil</keyword>
<dbReference type="GO" id="GO:0030163">
    <property type="term" value="P:protein catabolic process"/>
    <property type="evidence" value="ECO:0007669"/>
    <property type="project" value="InterPro"/>
</dbReference>
<dbReference type="InterPro" id="IPR014721">
    <property type="entry name" value="Ribsml_uS5_D2-typ_fold_subgr"/>
</dbReference>
<feature type="active site" evidence="4">
    <location>
        <position position="565"/>
    </location>
</feature>
<dbReference type="InterPro" id="IPR003593">
    <property type="entry name" value="AAA+_ATPase"/>
</dbReference>
<reference evidence="8" key="1">
    <citation type="submission" date="2019-11" db="EMBL/GenBank/DDBJ databases">
        <title>Genome sequence of Heliorestis convoluta strain HH, an alkaliphilic and minimalistic phototrophic bacterium from a soda lake in Egypt.</title>
        <authorList>
            <person name="Dewey E.D."/>
            <person name="Stokes L.M."/>
            <person name="Burchell B.M."/>
            <person name="Shaffer K.N."/>
            <person name="Huntington A.M."/>
            <person name="Baker J.M."/>
            <person name="Nadendla S."/>
            <person name="Giglio M.G."/>
            <person name="Touchman J.W."/>
            <person name="Blankenship R.E."/>
            <person name="Madigan M.T."/>
            <person name="Sattley W.M."/>
        </authorList>
    </citation>
    <scope>NUCLEOTIDE SEQUENCE [LARGE SCALE GENOMIC DNA]</scope>
    <source>
        <strain evidence="8">HH</strain>
    </source>
</reference>
<dbReference type="AlphaFoldDB" id="A0A5Q2MWZ8"/>
<dbReference type="PROSITE" id="PS00676">
    <property type="entry name" value="SIGMA54_INTERACT_2"/>
    <property type="match status" value="1"/>
</dbReference>
<dbReference type="SUPFAM" id="SSF54211">
    <property type="entry name" value="Ribosomal protein S5 domain 2-like"/>
    <property type="match status" value="1"/>
</dbReference>
<evidence type="ECO:0000256" key="5">
    <source>
        <dbReference type="SAM" id="Coils"/>
    </source>
</evidence>
<sequence>MSHKRLDLTKEITERNMKKIMEKLSKTGILGLKSEKQDDEALLRQVDALFEMLSELYGADKLVLKGTKLEILPYMRSEKLEERVLALQFLVLGRTGAKKVPQLNEVPAVLMQVEEELATVMARRSVEEKLEKLVVEKMQERHEEYLREIKLQVLKENSGPETAQTFKRLAMLEKMDHQGLTRSAMEVLRPQRLEEVVGQERAIRALLSKLASPYPQHIICYGPPGVGKTTAARLAFSAAKERKVVPFSKEAPFIEIDGTTLRWDPREVTNPLLGSVHDPIYQGARKDLADTGIPEPKLGLVTDAHGGILFIDEIGEMDSMLLNKLLKVLEDKRVFFDSAYYDPTDNNIPQWIKKIFEAGAPADFILVGATTRDPSELNPALRSRCAEIFFEPLTPTDIKAIIHNAAEKLGVTLDEAIPERIAEYTIEGRKAVNLLADTYSLTLYREECGDGTPTVHIREEDLLEVLRTSRLSPYVLQRGEHNSEAGRIFGLGVTGFVGSLIELEAVAFPIEGDKGSIRFNDTAGSMAKDSLFNASSVFRHLTGKELNHHDVHVNVIGGANIDGPSAGLAIFLAIYSAVEEVPLWQDVAVTGEISLRGKLKAVGGIFEKIYGARQAGMRRVIIPKENSKDIPSGLKGIEVIPVDTIKEALEYVVDRERKTEKAVAS</sequence>
<gene>
    <name evidence="7" type="primary">lonC</name>
    <name evidence="7" type="ORF">FTV88_0902</name>
</gene>
<accession>A0A5Q2MWZ8</accession>
<feature type="domain" description="Lon proteolytic" evidence="6">
    <location>
        <begin position="482"/>
        <end position="655"/>
    </location>
</feature>
<proteinExistence type="inferred from homology"/>
<dbReference type="Proteomes" id="UP000366051">
    <property type="component" value="Chromosome"/>
</dbReference>
<evidence type="ECO:0000256" key="2">
    <source>
        <dbReference type="ARBA" id="ARBA00022801"/>
    </source>
</evidence>
<dbReference type="GO" id="GO:0016887">
    <property type="term" value="F:ATP hydrolysis activity"/>
    <property type="evidence" value="ECO:0007669"/>
    <property type="project" value="InterPro"/>
</dbReference>
<organism evidence="7 8">
    <name type="scientific">Heliorestis convoluta</name>
    <dbReference type="NCBI Taxonomy" id="356322"/>
    <lineage>
        <taxon>Bacteria</taxon>
        <taxon>Bacillati</taxon>
        <taxon>Bacillota</taxon>
        <taxon>Clostridia</taxon>
        <taxon>Eubacteriales</taxon>
        <taxon>Heliobacteriaceae</taxon>
        <taxon>Heliorestis</taxon>
    </lineage>
</organism>
<keyword evidence="1 4" id="KW-0645">Protease</keyword>
<dbReference type="InterPro" id="IPR008268">
    <property type="entry name" value="Peptidase_S16_AS"/>
</dbReference>
<feature type="coiled-coil region" evidence="5">
    <location>
        <begin position="123"/>
        <end position="155"/>
    </location>
</feature>
<dbReference type="CDD" id="cd00009">
    <property type="entry name" value="AAA"/>
    <property type="match status" value="1"/>
</dbReference>
<dbReference type="PROSITE" id="PS51786">
    <property type="entry name" value="LON_PROTEOLYTIC"/>
    <property type="match status" value="1"/>
</dbReference>
<evidence type="ECO:0000313" key="7">
    <source>
        <dbReference type="EMBL" id="QGG47058.1"/>
    </source>
</evidence>
<dbReference type="SUPFAM" id="SSF52540">
    <property type="entry name" value="P-loop containing nucleoside triphosphate hydrolases"/>
    <property type="match status" value="1"/>
</dbReference>
<dbReference type="InterPro" id="IPR008269">
    <property type="entry name" value="Lon_proteolytic"/>
</dbReference>
<dbReference type="SMART" id="SM00382">
    <property type="entry name" value="AAA"/>
    <property type="match status" value="1"/>
</dbReference>
<keyword evidence="3 4" id="KW-0720">Serine protease</keyword>
<comment type="catalytic activity">
    <reaction evidence="4">
        <text>Hydrolysis of proteins in presence of ATP.</text>
        <dbReference type="EC" id="3.4.21.53"/>
    </reaction>
</comment>
<dbReference type="PROSITE" id="PS01046">
    <property type="entry name" value="LON_SER"/>
    <property type="match status" value="1"/>
</dbReference>
<evidence type="ECO:0000256" key="4">
    <source>
        <dbReference type="PROSITE-ProRule" id="PRU01122"/>
    </source>
</evidence>
<dbReference type="InterPro" id="IPR020568">
    <property type="entry name" value="Ribosomal_Su5_D2-typ_SF"/>
</dbReference>
<keyword evidence="2 4" id="KW-0378">Hydrolase</keyword>
<evidence type="ECO:0000256" key="1">
    <source>
        <dbReference type="ARBA" id="ARBA00022670"/>
    </source>
</evidence>